<organism evidence="4 5">
    <name type="scientific">Labilithrix luteola</name>
    <dbReference type="NCBI Taxonomy" id="1391654"/>
    <lineage>
        <taxon>Bacteria</taxon>
        <taxon>Pseudomonadati</taxon>
        <taxon>Myxococcota</taxon>
        <taxon>Polyangia</taxon>
        <taxon>Polyangiales</taxon>
        <taxon>Labilitrichaceae</taxon>
        <taxon>Labilithrix</taxon>
    </lineage>
</organism>
<dbReference type="STRING" id="1391654.AKJ09_07014"/>
<evidence type="ECO:0000256" key="2">
    <source>
        <dbReference type="ARBA" id="ARBA00023315"/>
    </source>
</evidence>
<evidence type="ECO:0000313" key="4">
    <source>
        <dbReference type="EMBL" id="AKV00351.1"/>
    </source>
</evidence>
<name>A0A0K1Q3C6_9BACT</name>
<dbReference type="PANTHER" id="PTHR43877">
    <property type="entry name" value="AMINOALKYLPHOSPHONATE N-ACETYLTRANSFERASE-RELATED-RELATED"/>
    <property type="match status" value="1"/>
</dbReference>
<dbReference type="InterPro" id="IPR050832">
    <property type="entry name" value="Bact_Acetyltransf"/>
</dbReference>
<keyword evidence="5" id="KW-1185">Reference proteome</keyword>
<sequence length="277" mass="29607">MGGDEAAAERFLGTRAETTMILRSNLARAGLVNEGRSFQGTYVGAFVGDELEGLATLAWTGNLLLAGGPHVVALTEMLAAHAPAGFRGILGTASEVAEARRVIDARFGSAVRKHHHEILYSLSLADLVVPEALSRLAARAPNEDDMALVLDWRMQYSAELSDLPDTPEERRRQRDVLEAFHADGHAVLLCDGMTPVAYSGFNATLPDMVQIGGVFTPPALRGRGYARCAVAASLVAARSRGVERAILFTGNGNTAAQRSYLALGFRPIGDYALVIFE</sequence>
<dbReference type="PATRIC" id="fig|1391654.3.peg.7119"/>
<dbReference type="EMBL" id="CP012333">
    <property type="protein sequence ID" value="AKV00351.1"/>
    <property type="molecule type" value="Genomic_DNA"/>
</dbReference>
<dbReference type="KEGG" id="llu:AKJ09_07014"/>
<dbReference type="GO" id="GO:0016747">
    <property type="term" value="F:acyltransferase activity, transferring groups other than amino-acyl groups"/>
    <property type="evidence" value="ECO:0007669"/>
    <property type="project" value="InterPro"/>
</dbReference>
<dbReference type="Proteomes" id="UP000064967">
    <property type="component" value="Chromosome"/>
</dbReference>
<protein>
    <submittedName>
        <fullName evidence="4">Acetyltransferase</fullName>
    </submittedName>
</protein>
<dbReference type="Gene3D" id="3.40.630.30">
    <property type="match status" value="1"/>
</dbReference>
<feature type="domain" description="N-acetyltransferase" evidence="3">
    <location>
        <begin position="136"/>
        <end position="277"/>
    </location>
</feature>
<dbReference type="Pfam" id="PF00583">
    <property type="entry name" value="Acetyltransf_1"/>
    <property type="match status" value="1"/>
</dbReference>
<evidence type="ECO:0000259" key="3">
    <source>
        <dbReference type="PROSITE" id="PS51186"/>
    </source>
</evidence>
<dbReference type="CDD" id="cd04301">
    <property type="entry name" value="NAT_SF"/>
    <property type="match status" value="1"/>
</dbReference>
<dbReference type="PROSITE" id="PS51186">
    <property type="entry name" value="GNAT"/>
    <property type="match status" value="1"/>
</dbReference>
<keyword evidence="2" id="KW-0012">Acyltransferase</keyword>
<evidence type="ECO:0000256" key="1">
    <source>
        <dbReference type="ARBA" id="ARBA00022679"/>
    </source>
</evidence>
<proteinExistence type="predicted"/>
<dbReference type="InterPro" id="IPR000182">
    <property type="entry name" value="GNAT_dom"/>
</dbReference>
<accession>A0A0K1Q3C6</accession>
<evidence type="ECO:0000313" key="5">
    <source>
        <dbReference type="Proteomes" id="UP000064967"/>
    </source>
</evidence>
<dbReference type="InterPro" id="IPR016181">
    <property type="entry name" value="Acyl_CoA_acyltransferase"/>
</dbReference>
<gene>
    <name evidence="4" type="ORF">AKJ09_07014</name>
</gene>
<dbReference type="AlphaFoldDB" id="A0A0K1Q3C6"/>
<keyword evidence="1 4" id="KW-0808">Transferase</keyword>
<dbReference type="SUPFAM" id="SSF55729">
    <property type="entry name" value="Acyl-CoA N-acyltransferases (Nat)"/>
    <property type="match status" value="1"/>
</dbReference>
<dbReference type="PANTHER" id="PTHR43877:SF2">
    <property type="entry name" value="AMINOALKYLPHOSPHONATE N-ACETYLTRANSFERASE-RELATED"/>
    <property type="match status" value="1"/>
</dbReference>
<reference evidence="4 5" key="1">
    <citation type="submission" date="2015-08" db="EMBL/GenBank/DDBJ databases">
        <authorList>
            <person name="Babu N.S."/>
            <person name="Beckwith C.J."/>
            <person name="Beseler K.G."/>
            <person name="Brison A."/>
            <person name="Carone J.V."/>
            <person name="Caskin T.P."/>
            <person name="Diamond M."/>
            <person name="Durham M.E."/>
            <person name="Foxe J.M."/>
            <person name="Go M."/>
            <person name="Henderson B.A."/>
            <person name="Jones I.B."/>
            <person name="McGettigan J.A."/>
            <person name="Micheletti S.J."/>
            <person name="Nasrallah M.E."/>
            <person name="Ortiz D."/>
            <person name="Piller C.R."/>
            <person name="Privatt S.R."/>
            <person name="Schneider S.L."/>
            <person name="Sharp S."/>
            <person name="Smith T.C."/>
            <person name="Stanton J.D."/>
            <person name="Ullery H.E."/>
            <person name="Wilson R.J."/>
            <person name="Serrano M.G."/>
            <person name="Buck G."/>
            <person name="Lee V."/>
            <person name="Wang Y."/>
            <person name="Carvalho R."/>
            <person name="Voegtly L."/>
            <person name="Shi R."/>
            <person name="Duckworth R."/>
            <person name="Johnson A."/>
            <person name="Loviza R."/>
            <person name="Walstead R."/>
            <person name="Shah Z."/>
            <person name="Kiflezghi M."/>
            <person name="Wade K."/>
            <person name="Ball S.L."/>
            <person name="Bradley K.W."/>
            <person name="Asai D.J."/>
            <person name="Bowman C.A."/>
            <person name="Russell D.A."/>
            <person name="Pope W.H."/>
            <person name="Jacobs-Sera D."/>
            <person name="Hendrix R.W."/>
            <person name="Hatfull G.F."/>
        </authorList>
    </citation>
    <scope>NUCLEOTIDE SEQUENCE [LARGE SCALE GENOMIC DNA]</scope>
    <source>
        <strain evidence="4 5">DSM 27648</strain>
    </source>
</reference>